<accession>A0AAE1EJ23</accession>
<evidence type="ECO:0000313" key="1">
    <source>
        <dbReference type="EMBL" id="KAK3853558.1"/>
    </source>
</evidence>
<keyword evidence="2" id="KW-1185">Reference proteome</keyword>
<reference evidence="1" key="1">
    <citation type="submission" date="2023-10" db="EMBL/GenBank/DDBJ databases">
        <title>Genome assemblies of two species of porcelain crab, Petrolisthes cinctipes and Petrolisthes manimaculis (Anomura: Porcellanidae).</title>
        <authorList>
            <person name="Angst P."/>
        </authorList>
    </citation>
    <scope>NUCLEOTIDE SEQUENCE</scope>
    <source>
        <strain evidence="1">PB745_01</strain>
        <tissue evidence="1">Gill</tissue>
    </source>
</reference>
<sequence>PSPLIHTSLTLYHPSHSSLLQPSPHSSTPHSLFITHPIPPYSLLIHTSLTLHHPVQSSFINPPHHSSSPIRVLHLAVPSPLIHTSLTIYHPSHPSSPTLPFTGQVSLRHPSSRWCLSELELPSVLWGEENFRNLS</sequence>
<evidence type="ECO:0000313" key="2">
    <source>
        <dbReference type="Proteomes" id="UP001286313"/>
    </source>
</evidence>
<proteinExistence type="predicted"/>
<dbReference type="Proteomes" id="UP001286313">
    <property type="component" value="Unassembled WGS sequence"/>
</dbReference>
<comment type="caution">
    <text evidence="1">The sequence shown here is derived from an EMBL/GenBank/DDBJ whole genome shotgun (WGS) entry which is preliminary data.</text>
</comment>
<feature type="non-terminal residue" evidence="1">
    <location>
        <position position="1"/>
    </location>
</feature>
<dbReference type="AlphaFoldDB" id="A0AAE1EJ23"/>
<protein>
    <submittedName>
        <fullName evidence="1">Uncharacterized protein</fullName>
    </submittedName>
</protein>
<gene>
    <name evidence="1" type="ORF">Pcinc_039909</name>
</gene>
<name>A0AAE1EJ23_PETCI</name>
<organism evidence="1 2">
    <name type="scientific">Petrolisthes cinctipes</name>
    <name type="common">Flat porcelain crab</name>
    <dbReference type="NCBI Taxonomy" id="88211"/>
    <lineage>
        <taxon>Eukaryota</taxon>
        <taxon>Metazoa</taxon>
        <taxon>Ecdysozoa</taxon>
        <taxon>Arthropoda</taxon>
        <taxon>Crustacea</taxon>
        <taxon>Multicrustacea</taxon>
        <taxon>Malacostraca</taxon>
        <taxon>Eumalacostraca</taxon>
        <taxon>Eucarida</taxon>
        <taxon>Decapoda</taxon>
        <taxon>Pleocyemata</taxon>
        <taxon>Anomura</taxon>
        <taxon>Galatheoidea</taxon>
        <taxon>Porcellanidae</taxon>
        <taxon>Petrolisthes</taxon>
    </lineage>
</organism>
<dbReference type="EMBL" id="JAWQEG010006916">
    <property type="protein sequence ID" value="KAK3853558.1"/>
    <property type="molecule type" value="Genomic_DNA"/>
</dbReference>